<dbReference type="CDD" id="cd08023">
    <property type="entry name" value="GH16_laminarinase_like"/>
    <property type="match status" value="1"/>
</dbReference>
<reference evidence="6 7" key="1">
    <citation type="submission" date="2011-06" db="EMBL/GenBank/DDBJ databases">
        <title>The complete genome of Spirochaeta thermophila DSM 6578.</title>
        <authorList>
            <consortium name="US DOE Joint Genome Institute (JGI-PGF)"/>
            <person name="Lucas S."/>
            <person name="Lapidus A."/>
            <person name="Bruce D."/>
            <person name="Goodwin L."/>
            <person name="Pitluck S."/>
            <person name="Peters L."/>
            <person name="Kyrpides N."/>
            <person name="Mavromatis K."/>
            <person name="Ivanova N."/>
            <person name="Mikailova N."/>
            <person name="Pagani I."/>
            <person name="Chertkov O."/>
            <person name="Detter J.C."/>
            <person name="Tapia R."/>
            <person name="Han C."/>
            <person name="Land M."/>
            <person name="Hauser L."/>
            <person name="Markowitz V."/>
            <person name="Cheng J.-F."/>
            <person name="Hugenholtz P."/>
            <person name="Woyke T."/>
            <person name="Wu D."/>
            <person name="Spring S."/>
            <person name="Merkhoffer B."/>
            <person name="Schneider S."/>
            <person name="Klenk H.-P."/>
            <person name="Eisen J.A."/>
        </authorList>
    </citation>
    <scope>NUCLEOTIDE SEQUENCE [LARGE SCALE GENOMIC DNA]</scope>
    <source>
        <strain evidence="7">ATCC 700085 / DSM 6578 / Z-1203</strain>
    </source>
</reference>
<dbReference type="EMBL" id="CP002903">
    <property type="protein sequence ID" value="AEJ61783.1"/>
    <property type="molecule type" value="Genomic_DNA"/>
</dbReference>
<proteinExistence type="inferred from homology"/>
<dbReference type="PROSITE" id="PS51257">
    <property type="entry name" value="PROKAR_LIPOPROTEIN"/>
    <property type="match status" value="1"/>
</dbReference>
<evidence type="ECO:0000256" key="2">
    <source>
        <dbReference type="ARBA" id="ARBA00022801"/>
    </source>
</evidence>
<dbReference type="PANTHER" id="PTHR10963:SF55">
    <property type="entry name" value="GLYCOSIDE HYDROLASE FAMILY 16 PROTEIN"/>
    <property type="match status" value="1"/>
</dbReference>
<feature type="region of interest" description="Disordered" evidence="3">
    <location>
        <begin position="25"/>
        <end position="61"/>
    </location>
</feature>
<dbReference type="GO" id="GO:0005975">
    <property type="term" value="P:carbohydrate metabolic process"/>
    <property type="evidence" value="ECO:0007669"/>
    <property type="project" value="InterPro"/>
</dbReference>
<keyword evidence="2 6" id="KW-0378">Hydrolase</keyword>
<dbReference type="Gene3D" id="2.60.120.200">
    <property type="match status" value="1"/>
</dbReference>
<dbReference type="SUPFAM" id="SSF49899">
    <property type="entry name" value="Concanavalin A-like lectins/glucanases"/>
    <property type="match status" value="1"/>
</dbReference>
<gene>
    <name evidence="6" type="ordered locus">Spith_1520</name>
</gene>
<dbReference type="Proteomes" id="UP000007254">
    <property type="component" value="Chromosome"/>
</dbReference>
<dbReference type="InterPro" id="IPR013320">
    <property type="entry name" value="ConA-like_dom_sf"/>
</dbReference>
<dbReference type="PROSITE" id="PS51762">
    <property type="entry name" value="GH16_2"/>
    <property type="match status" value="1"/>
</dbReference>
<keyword evidence="4" id="KW-0732">Signal</keyword>
<dbReference type="GO" id="GO:0004553">
    <property type="term" value="F:hydrolase activity, hydrolyzing O-glycosyl compounds"/>
    <property type="evidence" value="ECO:0007669"/>
    <property type="project" value="InterPro"/>
</dbReference>
<evidence type="ECO:0000313" key="7">
    <source>
        <dbReference type="Proteomes" id="UP000007254"/>
    </source>
</evidence>
<evidence type="ECO:0000259" key="5">
    <source>
        <dbReference type="PROSITE" id="PS51762"/>
    </source>
</evidence>
<dbReference type="InterPro" id="IPR008979">
    <property type="entry name" value="Galactose-bd-like_sf"/>
</dbReference>
<dbReference type="HOGENOM" id="CLU_409881_0_0_12"/>
<name>G0GAG4_WINT7</name>
<sequence length="565" mass="63131">MRARLMSWGLVCGLVLVGVIACTSPTGPGTGSEPTPTPTPEPVSGNGDFSEPLSTAEPDANGNLDTGGSWAFYLNSGGEATSEIVDEELHVSVTNAGTADWAIQLLQAPVVVERGGTYHISFDARASEEGMRVVIKVGGTAERGWTAYYQNTFTLTTGMQTYEADFRMELDTDENARFEVWFLDTGDYWLDNISLLKTGQEELPTEGTLTETDEDKVENWQLVWSEEFDGPSIDTSIWNFETGNGQAQGIPGWGNNELEYYRAENAFIENGVLVIEAREEQVTDEYGTYEYTSARMTTKDKYEFQYGRVEIRARLPYGQGIWPALWMLGVDIDTNSWPNCGEIDIMELIGSVPNVVHGTVHGPVSQGPGVGSGYTLETGTFNDDFHVFAMEWDPDEVEFYVDDQLYHVVNKDEIGSDWVFDHPFFFILNVAVGGNWPGNPDATTVFPQRMEVDYIRVYEDTNPDSIDGQEKWDCDYEIAWQEPVQIDQVTASEDPEYYLIAEDSTLVDVVIDWDNSALTTGAVMPDVWGSGSTYDAEATYNWEELLVCDPRHEMEYFCRCARLHG</sequence>
<dbReference type="STRING" id="869211.Spith_1520"/>
<dbReference type="Gene3D" id="2.60.120.260">
    <property type="entry name" value="Galactose-binding domain-like"/>
    <property type="match status" value="1"/>
</dbReference>
<dbReference type="SUPFAM" id="SSF49785">
    <property type="entry name" value="Galactose-binding domain-like"/>
    <property type="match status" value="1"/>
</dbReference>
<feature type="signal peptide" evidence="4">
    <location>
        <begin position="1"/>
        <end position="21"/>
    </location>
</feature>
<dbReference type="Pfam" id="PF02018">
    <property type="entry name" value="CBM_4_9"/>
    <property type="match status" value="1"/>
</dbReference>
<evidence type="ECO:0000313" key="6">
    <source>
        <dbReference type="EMBL" id="AEJ61783.1"/>
    </source>
</evidence>
<feature type="compositionally biased region" description="Low complexity" evidence="3">
    <location>
        <begin position="25"/>
        <end position="34"/>
    </location>
</feature>
<dbReference type="InterPro" id="IPR003305">
    <property type="entry name" value="CenC_carb-bd"/>
</dbReference>
<accession>G0GAG4</accession>
<keyword evidence="7" id="KW-1185">Reference proteome</keyword>
<dbReference type="RefSeq" id="WP_014625115.1">
    <property type="nucleotide sequence ID" value="NC_017583.1"/>
</dbReference>
<comment type="similarity">
    <text evidence="1">Belongs to the glycosyl hydrolase 16 family.</text>
</comment>
<feature type="chain" id="PRO_5003399764" evidence="4">
    <location>
        <begin position="22"/>
        <end position="565"/>
    </location>
</feature>
<evidence type="ECO:0000256" key="3">
    <source>
        <dbReference type="SAM" id="MobiDB-lite"/>
    </source>
</evidence>
<dbReference type="InterPro" id="IPR050546">
    <property type="entry name" value="Glycosyl_Hydrlase_16"/>
</dbReference>
<evidence type="ECO:0000256" key="4">
    <source>
        <dbReference type="SAM" id="SignalP"/>
    </source>
</evidence>
<dbReference type="InterPro" id="IPR000757">
    <property type="entry name" value="Beta-glucanase-like"/>
</dbReference>
<dbReference type="PANTHER" id="PTHR10963">
    <property type="entry name" value="GLYCOSYL HYDROLASE-RELATED"/>
    <property type="match status" value="1"/>
</dbReference>
<evidence type="ECO:0000256" key="1">
    <source>
        <dbReference type="ARBA" id="ARBA00006865"/>
    </source>
</evidence>
<feature type="domain" description="GH16" evidence="5">
    <location>
        <begin position="198"/>
        <end position="463"/>
    </location>
</feature>
<dbReference type="Pfam" id="PF00722">
    <property type="entry name" value="Glyco_hydro_16"/>
    <property type="match status" value="1"/>
</dbReference>
<dbReference type="KEGG" id="stq:Spith_1520"/>
<protein>
    <submittedName>
        <fullName evidence="6">Glycoside hydrolase family 16</fullName>
    </submittedName>
</protein>
<dbReference type="AlphaFoldDB" id="G0GAG4"/>
<dbReference type="SMR" id="G0GAG4"/>
<organism evidence="6 7">
    <name type="scientific">Winmispira thermophila (strain ATCC 700085 / DSM 6578 / Z-1203)</name>
    <name type="common">Spirochaeta thermophila</name>
    <dbReference type="NCBI Taxonomy" id="869211"/>
    <lineage>
        <taxon>Bacteria</taxon>
        <taxon>Pseudomonadati</taxon>
        <taxon>Spirochaetota</taxon>
        <taxon>Spirochaetia</taxon>
        <taxon>Winmispirales</taxon>
        <taxon>Winmispiraceae</taxon>
        <taxon>Winmispira</taxon>
    </lineage>
</organism>